<dbReference type="PANTHER" id="PTHR22576">
    <property type="entry name" value="MUCOSA ASSOCIATED LYMPHOID TISSUE LYMPHOMA TRANSLOCATION PROTEIN 1/PARACASPASE"/>
    <property type="match status" value="1"/>
</dbReference>
<dbReference type="Proteomes" id="UP000621386">
    <property type="component" value="Unassembled WGS sequence"/>
</dbReference>
<dbReference type="SUPFAM" id="SSF52129">
    <property type="entry name" value="Caspase-like"/>
    <property type="match status" value="1"/>
</dbReference>
<evidence type="ECO:0000259" key="1">
    <source>
        <dbReference type="PROSITE" id="PS50208"/>
    </source>
</evidence>
<reference evidence="2 3" key="1">
    <citation type="submission" date="2021-01" db="EMBL/GenBank/DDBJ databases">
        <title>WGS of actinomycetes isolated from Thailand.</title>
        <authorList>
            <person name="Thawai C."/>
        </authorList>
    </citation>
    <scope>NUCLEOTIDE SEQUENCE [LARGE SCALE GENOMIC DNA]</scope>
    <source>
        <strain evidence="2 3">CH5-8</strain>
    </source>
</reference>
<dbReference type="InterPro" id="IPR056506">
    <property type="entry name" value="iHD-CE"/>
</dbReference>
<keyword evidence="3" id="KW-1185">Reference proteome</keyword>
<name>A0ABS1NWH1_9ACTN</name>
<dbReference type="InterPro" id="IPR011600">
    <property type="entry name" value="Pept_C14_caspase"/>
</dbReference>
<dbReference type="Gene3D" id="3.30.565.10">
    <property type="entry name" value="Histidine kinase-like ATPase, C-terminal domain"/>
    <property type="match status" value="1"/>
</dbReference>
<evidence type="ECO:0000313" key="3">
    <source>
        <dbReference type="Proteomes" id="UP000621386"/>
    </source>
</evidence>
<dbReference type="RefSeq" id="WP_201814602.1">
    <property type="nucleotide sequence ID" value="NZ_JAERRH010000002.1"/>
</dbReference>
<dbReference type="InterPro" id="IPR020575">
    <property type="entry name" value="Hsp90_N"/>
</dbReference>
<dbReference type="PROSITE" id="PS50208">
    <property type="entry name" value="CASPASE_P20"/>
    <property type="match status" value="1"/>
</dbReference>
<dbReference type="InterPro" id="IPR029030">
    <property type="entry name" value="Caspase-like_dom_sf"/>
</dbReference>
<dbReference type="EMBL" id="JAERRH010000002">
    <property type="protein sequence ID" value="MBL1104167.1"/>
    <property type="molecule type" value="Genomic_DNA"/>
</dbReference>
<evidence type="ECO:0000313" key="2">
    <source>
        <dbReference type="EMBL" id="MBL1104167.1"/>
    </source>
</evidence>
<protein>
    <submittedName>
        <fullName evidence="2">Caspase family protein</fullName>
    </submittedName>
</protein>
<accession>A0ABS1NWH1</accession>
<organism evidence="2 3">
    <name type="scientific">Streptomyces musisoli</name>
    <dbReference type="NCBI Taxonomy" id="2802280"/>
    <lineage>
        <taxon>Bacteria</taxon>
        <taxon>Bacillati</taxon>
        <taxon>Actinomycetota</taxon>
        <taxon>Actinomycetes</taxon>
        <taxon>Kitasatosporales</taxon>
        <taxon>Streptomycetaceae</taxon>
        <taxon>Streptomyces</taxon>
    </lineage>
</organism>
<proteinExistence type="predicted"/>
<feature type="domain" description="Caspase family p20" evidence="1">
    <location>
        <begin position="31"/>
        <end position="143"/>
    </location>
</feature>
<dbReference type="Pfam" id="PF24410">
    <property type="entry name" value="wHTH-HSP90_Na-assoc"/>
    <property type="match status" value="1"/>
</dbReference>
<dbReference type="Pfam" id="PF24401">
    <property type="entry name" value="iHD-CE"/>
    <property type="match status" value="1"/>
</dbReference>
<comment type="caution">
    <text evidence="2">The sequence shown here is derived from an EMBL/GenBank/DDBJ whole genome shotgun (WGS) entry which is preliminary data.</text>
</comment>
<gene>
    <name evidence="2" type="ORF">JK361_06030</name>
</gene>
<dbReference type="SUPFAM" id="SSF55874">
    <property type="entry name" value="ATPase domain of HSP90 chaperone/DNA topoisomerase II/histidine kinase"/>
    <property type="match status" value="1"/>
</dbReference>
<dbReference type="PANTHER" id="PTHR22576:SF37">
    <property type="entry name" value="MUCOSA-ASSOCIATED LYMPHOID TISSUE LYMPHOMA TRANSLOCATION PROTEIN 1"/>
    <property type="match status" value="1"/>
</dbReference>
<dbReference type="InterPro" id="IPR001309">
    <property type="entry name" value="Pept_C14_p20"/>
</dbReference>
<dbReference type="InterPro" id="IPR056507">
    <property type="entry name" value="wHTH-HSP90_Na-assoc"/>
</dbReference>
<dbReference type="Pfam" id="PF00656">
    <property type="entry name" value="Peptidase_C14"/>
    <property type="match status" value="1"/>
</dbReference>
<dbReference type="InterPro" id="IPR052039">
    <property type="entry name" value="Caspase-related_regulators"/>
</dbReference>
<dbReference type="InterPro" id="IPR036890">
    <property type="entry name" value="HATPase_C_sf"/>
</dbReference>
<dbReference type="Gene3D" id="3.40.50.1460">
    <property type="match status" value="1"/>
</dbReference>
<dbReference type="PRINTS" id="PR00775">
    <property type="entry name" value="HEATSHOCK90"/>
</dbReference>
<sequence>MADNRRIALLIGVGGNPGAEHLLPSLAATVDADLHALRSSLEDSGYAVQELRNPTRNEITERIAALSASAPPGSTLLLYFTGHGVRIGTTDYLVPSDARAPAGDDAAAWEQPHVRESLLEADISRYLANCTAGTVLWLIDACRRAGGEETPAFGSYIVKGPPHSGFAVLTSCGPGEFSGFAETGSFFTSALARAFCPLTEATTVEQVYEAVKRETAALARRASAGPQQVVIRYGDDLAERTRSLEVAEGRRLLEAWQDAVRTPALWERVPGCDTETLAHLQDCLSSLATQAARHVHRAQQRLPDPWADDEYPVRLLTERLPLLLPKDAELSALEVTALIAGVLLHETAWAERLSQAAEFRPRLVRRRAQAGDQRRHYEQITEHYPQIAEKLEDSPLWPADPADDRHAVTLWLVHRWIEERFATEEEAVPAVLADGFVARLLDVAPPTAGERPGGRAGALSTALRTVAAGLSLGAPPDDRRLPPDRHVVGRTPWRLRVRPLAALLRLAGLLAFDARCLPEVVAEHLAVSDPVVPRELITVLRDAFWDLEQDCHSPSYLHLDAVCPHPAIHAALASVVEDADDLGYALRESARHLPQDEGALLRALPARLSDHRLRPDREHGTDTYDVPLARFSLSQTEIRRLLMGEKLYDGEPELALRELYQNAMDACRYREMRVRYLRGLGRAPAQWEGRIRIEVGEDSRGRYIECVDNGVGMTVDQLKNTFTRAGRRFDQSHSFRREQAAWLRHDSSLRLYPNSRFGIGVFSYFMLADEMTIVTRPVGPDGRPAEKALRVEIPVSGSLFRVREDDERGGAALAEGGTRVRLHLRRAGALRGNSAVSVLRSLVLLSEFRLEVRDQDGTEETWMPGCLKAGEGPGAFSTRFAVEAVPGTLWWVSGDGAIVCDGIATDKRTFGYVLNLSGAHAGELSVNRKKLESYDVLWAREQFQRGARALPAGPGPSLRWLWSMESREPSIARILWQALSGHGVLASDGLGRQVNLDEVGWFRLDASLDDRRDRHVRREEEKIADVIRPWRLAALGPEFRTRKQAVPLSLSGHPVPRPGWSDIAAKVEGDWRVAVAVAREQETTVAEVLHATRGLRVVHPRLAGPPVLDDGDLDWKPDFTDWSIMRGLLGSEPDPLDGRLAITVWGRPLPPRRRPADEICYRHRPEDLSGIARASATFREPLGELAEACARYAPFVGRPLGAVPDHHRDHVCTDDELRLLYLQEDERRWRPAVQPWDVPVVAAATGLDAGEVQRRMAEFAWLGRPVPDPVLAARWASVPAHLLDILRRYVVHGADGRPVLPWAATIEVAAECDLSVWEADRVLARRTEALGLVHHRRYTKRSPGRDAVPSPDTANIVRWLHEADIRLEDGLSLQDLAFVRSHETSWEELACCMDELTEAGVEIPAAGNLLRAWDDLPAPSRYAFSGEDPGWDGADYPVPATSAVLFTGSQRLRQNLSVLWGTAHREARQLGLSTALVAPHPPKELRKFVPTWDEVAALTEAGPREDVDYEWFETPHWVPLTAHRLVGYARARNIGARAAYRALSPLRAIGALVPELSEEAEAALPDHVPTAHDAVATDPAYRVSAPGAPLHPLDLVGIAARLGESVRDTWQRRLLPYLALEAAPPSITGVPDVVPGWQDLTILSERLDGRLPALTGAVGQDRVGHCARAVTEAPEWVRRRLEVYADLFGLRFERPAGPALPGASPNAGSTT</sequence>